<feature type="transmembrane region" description="Helical" evidence="1">
    <location>
        <begin position="73"/>
        <end position="100"/>
    </location>
</feature>
<dbReference type="EMBL" id="MSFM01000008">
    <property type="protein sequence ID" value="PKY02983.1"/>
    <property type="molecule type" value="Genomic_DNA"/>
</dbReference>
<evidence type="ECO:0000313" key="2">
    <source>
        <dbReference type="EMBL" id="PKY02983.1"/>
    </source>
</evidence>
<evidence type="ECO:0000256" key="1">
    <source>
        <dbReference type="SAM" id="Phobius"/>
    </source>
</evidence>
<comment type="caution">
    <text evidence="2">The sequence shown here is derived from an EMBL/GenBank/DDBJ whole genome shotgun (WGS) entry which is preliminary data.</text>
</comment>
<accession>A0A2I1CZC7</accession>
<name>A0A2I1CZC7_ASPC2</name>
<evidence type="ECO:0000313" key="3">
    <source>
        <dbReference type="Proteomes" id="UP000234254"/>
    </source>
</evidence>
<keyword evidence="1" id="KW-0812">Transmembrane</keyword>
<dbReference type="AlphaFoldDB" id="A0A2I1CZC7"/>
<proteinExistence type="predicted"/>
<reference evidence="2" key="1">
    <citation type="submission" date="2016-12" db="EMBL/GenBank/DDBJ databases">
        <title>The genomes of Aspergillus section Nigri reveals drivers in fungal speciation.</title>
        <authorList>
            <consortium name="DOE Joint Genome Institute"/>
            <person name="Vesth T.C."/>
            <person name="Nybo J."/>
            <person name="Theobald S."/>
            <person name="Brandl J."/>
            <person name="Frisvad J.C."/>
            <person name="Nielsen K.F."/>
            <person name="Lyhne E.K."/>
            <person name="Kogle M.E."/>
            <person name="Kuo A."/>
            <person name="Riley R."/>
            <person name="Clum A."/>
            <person name="Nolan M."/>
            <person name="Lipzen A."/>
            <person name="Salamov A."/>
            <person name="Henrissat B."/>
            <person name="Wiebenga A."/>
            <person name="De vries R.P."/>
            <person name="Grigoriev I.V."/>
            <person name="Mortensen U.H."/>
            <person name="Andersen M.R."/>
            <person name="Baker S.E."/>
        </authorList>
    </citation>
    <scope>NUCLEOTIDE SEQUENCE</scope>
    <source>
        <strain evidence="2">IBT 28561</strain>
    </source>
</reference>
<organism evidence="2 3">
    <name type="scientific">Aspergillus campestris (strain IBT 28561)</name>
    <dbReference type="NCBI Taxonomy" id="1392248"/>
    <lineage>
        <taxon>Eukaryota</taxon>
        <taxon>Fungi</taxon>
        <taxon>Dikarya</taxon>
        <taxon>Ascomycota</taxon>
        <taxon>Pezizomycotina</taxon>
        <taxon>Eurotiomycetes</taxon>
        <taxon>Eurotiomycetidae</taxon>
        <taxon>Eurotiales</taxon>
        <taxon>Aspergillaceae</taxon>
        <taxon>Aspergillus</taxon>
        <taxon>Aspergillus subgen. Circumdati</taxon>
    </lineage>
</organism>
<sequence length="147" mass="17181">MFLFLSDLFHLYRFVGFLGFSSFFRFGISRLGGGIPGPQCQSGYGVEWSIKLCSGAPRSWKSTRCMRNSHHSLMSFLSCSLPFIFLFFTPPLLWFPFWWFGVCFKPLQNSNNRERQGYNYITQYQPTVCQSPRRTSKVQTIFQLKPL</sequence>
<dbReference type="VEuPathDB" id="FungiDB:P168DRAFT_175045"/>
<keyword evidence="1" id="KW-1133">Transmembrane helix</keyword>
<feature type="transmembrane region" description="Helical" evidence="1">
    <location>
        <begin position="12"/>
        <end position="28"/>
    </location>
</feature>
<dbReference type="RefSeq" id="XP_024691577.1">
    <property type="nucleotide sequence ID" value="XM_024832915.1"/>
</dbReference>
<dbReference type="Proteomes" id="UP000234254">
    <property type="component" value="Unassembled WGS sequence"/>
</dbReference>
<keyword evidence="1" id="KW-0472">Membrane</keyword>
<dbReference type="GeneID" id="36540438"/>
<gene>
    <name evidence="2" type="ORF">P168DRAFT_175045</name>
</gene>
<protein>
    <submittedName>
        <fullName evidence="2">Uncharacterized protein</fullName>
    </submittedName>
</protein>
<keyword evidence="3" id="KW-1185">Reference proteome</keyword>